<dbReference type="EMBL" id="FOBM01000005">
    <property type="protein sequence ID" value="SEM19942.1"/>
    <property type="molecule type" value="Genomic_DNA"/>
</dbReference>
<reference evidence="1 3" key="2">
    <citation type="submission" date="2014-05" db="EMBL/GenBank/DDBJ databases">
        <title>Genome sequence of Streptococcus gallolyticus.</title>
        <authorList>
            <person name="Del Campo R."/>
        </authorList>
    </citation>
    <scope>NUCLEOTIDE SEQUENCE [LARGE SCALE GENOMIC DNA]</scope>
    <source>
        <strain evidence="1 3">LMG17956</strain>
    </source>
</reference>
<name>A0A060RJC5_9STRE</name>
<organism evidence="1 3">
    <name type="scientific">Streptococcus gallolyticus</name>
    <dbReference type="NCBI Taxonomy" id="315405"/>
    <lineage>
        <taxon>Bacteria</taxon>
        <taxon>Bacillati</taxon>
        <taxon>Bacillota</taxon>
        <taxon>Bacilli</taxon>
        <taxon>Lactobacillales</taxon>
        <taxon>Streptococcaceae</taxon>
        <taxon>Streptococcus</taxon>
    </lineage>
</organism>
<accession>A0A060RJC5</accession>
<dbReference type="EMBL" id="CCBC010000215">
    <property type="protein sequence ID" value="CDO19072.1"/>
    <property type="molecule type" value="Genomic_DNA"/>
</dbReference>
<proteinExistence type="predicted"/>
<sequence>MDITIRLRNKLNGQVEEVALPTSLEAVKERFKLDETDDYDNLVIVDSNVDFIDEYDLLEDVLKFSELVEDVDEHLVYACHEFFGYDVRGFLFYVDDFDDMTLIYDVDTNRELGEYWVNELGIQNIPRDQLEMYFDYEAYGRDINIESSGGFVADGFLDVH</sequence>
<protein>
    <submittedName>
        <fullName evidence="2">Antirestriction protein (ArdA)</fullName>
    </submittedName>
</protein>
<dbReference type="Proteomes" id="UP000182764">
    <property type="component" value="Unassembled WGS sequence"/>
</dbReference>
<evidence type="ECO:0000313" key="4">
    <source>
        <dbReference type="Proteomes" id="UP000182764"/>
    </source>
</evidence>
<dbReference type="InterPro" id="IPR009899">
    <property type="entry name" value="ArdA"/>
</dbReference>
<dbReference type="AlphaFoldDB" id="A0A060RJC5"/>
<dbReference type="RefSeq" id="WP_013643562.1">
    <property type="nucleotide sequence ID" value="NZ_FNUH01000005.1"/>
</dbReference>
<reference evidence="1 3" key="1">
    <citation type="submission" date="2014-02" db="EMBL/GenBank/DDBJ databases">
        <authorList>
            <person name="Manrique M."/>
        </authorList>
    </citation>
    <scope>NUCLEOTIDE SEQUENCE [LARGE SCALE GENOMIC DNA]</scope>
    <source>
        <strain evidence="1 3">LMG17956</strain>
    </source>
</reference>
<evidence type="ECO:0000313" key="1">
    <source>
        <dbReference type="EMBL" id="CDO19072.1"/>
    </source>
</evidence>
<evidence type="ECO:0000313" key="2">
    <source>
        <dbReference type="EMBL" id="SEM19942.1"/>
    </source>
</evidence>
<reference evidence="2 4" key="3">
    <citation type="submission" date="2016-10" db="EMBL/GenBank/DDBJ databases">
        <authorList>
            <person name="de Groot N.N."/>
        </authorList>
    </citation>
    <scope>NUCLEOTIDE SEQUENCE [LARGE SCALE GENOMIC DNA]</scope>
    <source>
        <strain evidence="2 4">VTM1R29</strain>
    </source>
</reference>
<dbReference type="Pfam" id="PF07275">
    <property type="entry name" value="ArdA"/>
    <property type="match status" value="1"/>
</dbReference>
<gene>
    <name evidence="1" type="ORF">BN963_SGAL_02280</name>
    <name evidence="2" type="ORF">SAMN04487839_10584</name>
</gene>
<evidence type="ECO:0000313" key="3">
    <source>
        <dbReference type="Proteomes" id="UP000027584"/>
    </source>
</evidence>
<dbReference type="Gene3D" id="1.10.10.1190">
    <property type="entry name" value="Antirestriction protein ArdA, domain 3"/>
    <property type="match status" value="1"/>
</dbReference>
<dbReference type="OMA" id="MYFDHEA"/>
<dbReference type="InterPro" id="IPR041893">
    <property type="entry name" value="ArdA_dom3"/>
</dbReference>
<dbReference type="Proteomes" id="UP000027584">
    <property type="component" value="Unassembled WGS sequence"/>
</dbReference>